<proteinExistence type="predicted"/>
<feature type="region of interest" description="Disordered" evidence="1">
    <location>
        <begin position="381"/>
        <end position="403"/>
    </location>
</feature>
<evidence type="ECO:0000313" key="2">
    <source>
        <dbReference type="EMBL" id="KAG5456758.1"/>
    </source>
</evidence>
<accession>A0A8H8DFU9</accession>
<evidence type="ECO:0000313" key="3">
    <source>
        <dbReference type="Proteomes" id="UP000673691"/>
    </source>
</evidence>
<feature type="region of interest" description="Disordered" evidence="1">
    <location>
        <begin position="1"/>
        <end position="52"/>
    </location>
</feature>
<dbReference type="AlphaFoldDB" id="A0A8H8DFU9"/>
<feature type="non-terminal residue" evidence="2">
    <location>
        <position position="1"/>
    </location>
</feature>
<organism evidence="2 3">
    <name type="scientific">Olpidium bornovanus</name>
    <dbReference type="NCBI Taxonomy" id="278681"/>
    <lineage>
        <taxon>Eukaryota</taxon>
        <taxon>Fungi</taxon>
        <taxon>Fungi incertae sedis</taxon>
        <taxon>Olpidiomycota</taxon>
        <taxon>Olpidiomycotina</taxon>
        <taxon>Olpidiomycetes</taxon>
        <taxon>Olpidiales</taxon>
        <taxon>Olpidiaceae</taxon>
        <taxon>Olpidium</taxon>
    </lineage>
</organism>
<evidence type="ECO:0000256" key="1">
    <source>
        <dbReference type="SAM" id="MobiDB-lite"/>
    </source>
</evidence>
<protein>
    <submittedName>
        <fullName evidence="2">Uncharacterized protein</fullName>
    </submittedName>
</protein>
<gene>
    <name evidence="2" type="ORF">BJ554DRAFT_3401</name>
</gene>
<dbReference type="Proteomes" id="UP000673691">
    <property type="component" value="Unassembled WGS sequence"/>
</dbReference>
<keyword evidence="3" id="KW-1185">Reference proteome</keyword>
<sequence length="403" mass="42115">TLAGNRARLPRRGNASSGAAVTRPPPREGAADLSLAGPSGNSSGTTTKHTRTGATMFFDTALPALTAEADGHGRMELEAEFCRNFVCCGVTLRDLHELLEHHEDMHSPGPVSGDPSLEAYYGVGPPAIPPSVDTPPQSPCFCEVDALLTTQFPGRAAAHNPALDDRPLFPVAELDSPTAETLTRTPVIDSGYASPGGGARSLCATEDEVLGEENRGAAKSYSAYFGRVVQSPAANAGAAAAAAARGMKRRLDRRNGRDESAALAASPSVNLYLVTEKLSVGNSAFPSASSGLSSPSPVATPPAELACEVFTAHRPTGWGATGRPRLTLYALRAGLGAAPAATRSSGRAPSSTAPDVFAWLVGLSTTSRIATSAVPRLRTGRELHHGLRRTRHRLETRRRETSR</sequence>
<comment type="caution">
    <text evidence="2">The sequence shown here is derived from an EMBL/GenBank/DDBJ whole genome shotgun (WGS) entry which is preliminary data.</text>
</comment>
<feature type="compositionally biased region" description="Basic residues" evidence="1">
    <location>
        <begin position="386"/>
        <end position="396"/>
    </location>
</feature>
<name>A0A8H8DFU9_9FUNG</name>
<reference evidence="2 3" key="1">
    <citation type="journal article" name="Sci. Rep.">
        <title>Genome-scale phylogenetic analyses confirm Olpidium as the closest living zoosporic fungus to the non-flagellated, terrestrial fungi.</title>
        <authorList>
            <person name="Chang Y."/>
            <person name="Rochon D."/>
            <person name="Sekimoto S."/>
            <person name="Wang Y."/>
            <person name="Chovatia M."/>
            <person name="Sandor L."/>
            <person name="Salamov A."/>
            <person name="Grigoriev I.V."/>
            <person name="Stajich J.E."/>
            <person name="Spatafora J.W."/>
        </authorList>
    </citation>
    <scope>NUCLEOTIDE SEQUENCE [LARGE SCALE GENOMIC DNA]</scope>
    <source>
        <strain evidence="2">S191</strain>
    </source>
</reference>
<dbReference type="EMBL" id="JAEFCI010011203">
    <property type="protein sequence ID" value="KAG5456758.1"/>
    <property type="molecule type" value="Genomic_DNA"/>
</dbReference>